<dbReference type="InterPro" id="IPR036188">
    <property type="entry name" value="FAD/NAD-bd_sf"/>
</dbReference>
<evidence type="ECO:0000259" key="5">
    <source>
        <dbReference type="Pfam" id="PF07992"/>
    </source>
</evidence>
<dbReference type="Gene3D" id="3.50.50.60">
    <property type="entry name" value="FAD/NAD(P)-binding domain"/>
    <property type="match status" value="2"/>
</dbReference>
<evidence type="ECO:0000313" key="7">
    <source>
        <dbReference type="EMBL" id="ADK83840.1"/>
    </source>
</evidence>
<dbReference type="KEGG" id="dbr:Deba_0467"/>
<dbReference type="InterPro" id="IPR050260">
    <property type="entry name" value="FAD-bd_OxRdtase"/>
</dbReference>
<dbReference type="SUPFAM" id="SSF51905">
    <property type="entry name" value="FAD/NAD(P)-binding domain"/>
    <property type="match status" value="2"/>
</dbReference>
<dbReference type="PRINTS" id="PR00368">
    <property type="entry name" value="FADPNR"/>
</dbReference>
<comment type="cofactor">
    <cofactor evidence="1">
        <name>FAD</name>
        <dbReference type="ChEBI" id="CHEBI:57692"/>
    </cofactor>
</comment>
<dbReference type="EMBL" id="CP002085">
    <property type="protein sequence ID" value="ADK83840.1"/>
    <property type="molecule type" value="Genomic_DNA"/>
</dbReference>
<dbReference type="InterPro" id="IPR023753">
    <property type="entry name" value="FAD/NAD-binding_dom"/>
</dbReference>
<sequence length="400" mass="42281">MARYVIIGNGVAGATAAEKILAAKSGAQLTIFTSEDAPFYYRPRLPEFIAGQSELAKFTLHDAAHYAQRGVDLRLATTVASVDPAARVVHDAAGGAVAYDELLLACGARPFIPPVAGADKAGVTALRDIADARRIVEMAGQSQEVVLVGGGLLGLEAGAALVRLGLKARVVEFFERLLPRQMDARGAAKLQAHLEAMGFEFYLGQKAKEITGQAKADGLLLESGQHLPGGLILFSAGVRPNLDLARQMGLDIGQAVKVDDRMATDMPGVWAAGDVAEHRGRYYGVWPAAQAQGAVAGANMAGGHELYQGTIVSNALKVVGVDLVAGGDIDAEGKLPAAVFEDERVYRKIVLDEGQIKGFIFYGQAQGARQCQKAMEQGRDVAEHAQAMTAKDFDFDRLLG</sequence>
<evidence type="ECO:0000256" key="3">
    <source>
        <dbReference type="ARBA" id="ARBA00022630"/>
    </source>
</evidence>
<proteinExistence type="inferred from homology"/>
<dbReference type="Proteomes" id="UP000009047">
    <property type="component" value="Chromosome"/>
</dbReference>
<dbReference type="HOGENOM" id="CLU_003291_4_4_7"/>
<evidence type="ECO:0000256" key="2">
    <source>
        <dbReference type="ARBA" id="ARBA00006442"/>
    </source>
</evidence>
<organism evidence="7 8">
    <name type="scientific">Desulfarculus baarsii (strain ATCC 33931 / DSM 2075 / LMG 7858 / VKM B-1802 / 2st14)</name>
    <dbReference type="NCBI Taxonomy" id="644282"/>
    <lineage>
        <taxon>Bacteria</taxon>
        <taxon>Pseudomonadati</taxon>
        <taxon>Thermodesulfobacteriota</taxon>
        <taxon>Desulfarculia</taxon>
        <taxon>Desulfarculales</taxon>
        <taxon>Desulfarculaceae</taxon>
        <taxon>Desulfarculus</taxon>
    </lineage>
</organism>
<feature type="domain" description="FAD/NAD(P)-binding" evidence="5">
    <location>
        <begin position="3"/>
        <end position="293"/>
    </location>
</feature>
<protein>
    <submittedName>
        <fullName evidence="7">FAD-dependent pyridine nucleotide-disulfide oxidoreductase</fullName>
    </submittedName>
</protein>
<comment type="similarity">
    <text evidence="2">Belongs to the FAD-dependent oxidoreductase family.</text>
</comment>
<keyword evidence="4" id="KW-0274">FAD</keyword>
<dbReference type="PANTHER" id="PTHR43429:SF3">
    <property type="entry name" value="NITRITE REDUCTASE [NAD(P)H]"/>
    <property type="match status" value="1"/>
</dbReference>
<evidence type="ECO:0000313" key="8">
    <source>
        <dbReference type="Proteomes" id="UP000009047"/>
    </source>
</evidence>
<dbReference type="InterPro" id="IPR016156">
    <property type="entry name" value="FAD/NAD-linked_Rdtase_dimer_sf"/>
</dbReference>
<evidence type="ECO:0000259" key="6">
    <source>
        <dbReference type="Pfam" id="PF18267"/>
    </source>
</evidence>
<dbReference type="Pfam" id="PF18267">
    <property type="entry name" value="Rubredoxin_C"/>
    <property type="match status" value="1"/>
</dbReference>
<evidence type="ECO:0000256" key="1">
    <source>
        <dbReference type="ARBA" id="ARBA00001974"/>
    </source>
</evidence>
<name>E1QE54_DESB2</name>
<evidence type="ECO:0000256" key="4">
    <source>
        <dbReference type="ARBA" id="ARBA00022827"/>
    </source>
</evidence>
<dbReference type="OrthoDB" id="9768666at2"/>
<reference evidence="7 8" key="1">
    <citation type="journal article" date="2010" name="Stand. Genomic Sci.">
        <title>Complete genome sequence of Desulfarculus baarsii type strain (2st14).</title>
        <authorList>
            <person name="Sun H."/>
            <person name="Spring S."/>
            <person name="Lapidus A."/>
            <person name="Davenport K."/>
            <person name="Del Rio T.G."/>
            <person name="Tice H."/>
            <person name="Nolan M."/>
            <person name="Copeland A."/>
            <person name="Cheng J.F."/>
            <person name="Lucas S."/>
            <person name="Tapia R."/>
            <person name="Goodwin L."/>
            <person name="Pitluck S."/>
            <person name="Ivanova N."/>
            <person name="Pagani I."/>
            <person name="Mavromatis K."/>
            <person name="Ovchinnikova G."/>
            <person name="Pati A."/>
            <person name="Chen A."/>
            <person name="Palaniappan K."/>
            <person name="Hauser L."/>
            <person name="Chang Y.J."/>
            <person name="Jeffries C.D."/>
            <person name="Detter J.C."/>
            <person name="Han C."/>
            <person name="Rohde M."/>
            <person name="Brambilla E."/>
            <person name="Goker M."/>
            <person name="Woyke T."/>
            <person name="Bristow J."/>
            <person name="Eisen J.A."/>
            <person name="Markowitz V."/>
            <person name="Hugenholtz P."/>
            <person name="Kyrpides N.C."/>
            <person name="Klenk H.P."/>
            <person name="Land M."/>
        </authorList>
    </citation>
    <scope>NUCLEOTIDE SEQUENCE [LARGE SCALE GENOMIC DNA]</scope>
    <source>
        <strain evidence="8">ATCC 33931 / DSM 2075 / LMG 7858 / VKM B-1802 / 2st14</strain>
    </source>
</reference>
<dbReference type="STRING" id="644282.Deba_0467"/>
<dbReference type="GO" id="GO:0016491">
    <property type="term" value="F:oxidoreductase activity"/>
    <property type="evidence" value="ECO:0007669"/>
    <property type="project" value="InterPro"/>
</dbReference>
<dbReference type="AlphaFoldDB" id="E1QE54"/>
<keyword evidence="8" id="KW-1185">Reference proteome</keyword>
<dbReference type="RefSeq" id="WP_013257296.1">
    <property type="nucleotide sequence ID" value="NC_014365.1"/>
</dbReference>
<dbReference type="PRINTS" id="PR00469">
    <property type="entry name" value="PNDRDTASEII"/>
</dbReference>
<dbReference type="Gene3D" id="3.30.390.30">
    <property type="match status" value="1"/>
</dbReference>
<gene>
    <name evidence="7" type="ordered locus">Deba_0467</name>
</gene>
<dbReference type="eggNOG" id="COG1251">
    <property type="taxonomic scope" value="Bacteria"/>
</dbReference>
<dbReference type="InterPro" id="IPR041575">
    <property type="entry name" value="Rubredoxin_C"/>
</dbReference>
<dbReference type="PANTHER" id="PTHR43429">
    <property type="entry name" value="PYRIDINE NUCLEOTIDE-DISULFIDE OXIDOREDUCTASE DOMAIN-CONTAINING"/>
    <property type="match status" value="1"/>
</dbReference>
<accession>E1QE54</accession>
<dbReference type="Pfam" id="PF07992">
    <property type="entry name" value="Pyr_redox_2"/>
    <property type="match status" value="1"/>
</dbReference>
<feature type="domain" description="NADH-rubredoxin oxidoreductase C-terminal" evidence="6">
    <location>
        <begin position="313"/>
        <end position="378"/>
    </location>
</feature>
<keyword evidence="3" id="KW-0285">Flavoprotein</keyword>